<organism evidence="1 2">
    <name type="scientific">Kineococcus radiotolerans (strain ATCC BAA-149 / DSM 14245 / SRS30216)</name>
    <dbReference type="NCBI Taxonomy" id="266940"/>
    <lineage>
        <taxon>Bacteria</taxon>
        <taxon>Bacillati</taxon>
        <taxon>Actinomycetota</taxon>
        <taxon>Actinomycetes</taxon>
        <taxon>Kineosporiales</taxon>
        <taxon>Kineosporiaceae</taxon>
        <taxon>Kineococcus</taxon>
    </lineage>
</organism>
<gene>
    <name evidence="1" type="ordered locus">Krad_2199</name>
</gene>
<dbReference type="STRING" id="266940.Krad_2199"/>
<accession>A6WA43</accession>
<reference evidence="2" key="1">
    <citation type="journal article" date="2008" name="PLoS ONE">
        <title>Survival in nuclear waste, extreme resistance, and potential applications gleaned from the genome sequence of Kineococcus radiotolerans SRS30216.</title>
        <authorList>
            <person name="Bagwell C.E."/>
            <person name="Bhat S."/>
            <person name="Hawkins G.M."/>
            <person name="Smith B.W."/>
            <person name="Biswas T."/>
            <person name="Hoover T.R."/>
            <person name="Saunders E."/>
            <person name="Han C.S."/>
            <person name="Tsodikov O.V."/>
            <person name="Shimkets L.J."/>
        </authorList>
    </citation>
    <scope>NUCLEOTIDE SEQUENCE [LARGE SCALE GENOMIC DNA]</scope>
    <source>
        <strain evidence="2">ATCC BAA-149 / DSM 14245 / SRS30216</strain>
    </source>
</reference>
<dbReference type="KEGG" id="kra:Krad_2199"/>
<dbReference type="AlphaFoldDB" id="A6WA43"/>
<protein>
    <submittedName>
        <fullName evidence="1">Uncharacterized protein</fullName>
    </submittedName>
</protein>
<evidence type="ECO:0000313" key="1">
    <source>
        <dbReference type="EMBL" id="ABS03682.1"/>
    </source>
</evidence>
<dbReference type="EMBL" id="CP000750">
    <property type="protein sequence ID" value="ABS03682.1"/>
    <property type="molecule type" value="Genomic_DNA"/>
</dbReference>
<evidence type="ECO:0000313" key="2">
    <source>
        <dbReference type="Proteomes" id="UP000001116"/>
    </source>
</evidence>
<name>A6WA43_KINRD</name>
<dbReference type="Proteomes" id="UP000001116">
    <property type="component" value="Chromosome"/>
</dbReference>
<sequence length="133" mass="14224">MGGGGGRMNSHTYAGDRIRLDLAGGAQELAQARRFLSVYAEQAGVGEDRTEELVQAAGELFAVGAPQHWAKAVSVREDLDGLTVVVDLAGDGPFEVGAESELLLSALSQQWGWRREPHVVQVWCEMALLAPPP</sequence>
<keyword evidence="2" id="KW-1185">Reference proteome</keyword>
<dbReference type="HOGENOM" id="CLU_1978544_0_0_11"/>
<proteinExistence type="predicted"/>